<dbReference type="InterPro" id="IPR036127">
    <property type="entry name" value="CcmE-like_sf"/>
</dbReference>
<sequence>MSPLRKKRMYLVMLLLTAVSVATFLIIQAFNQNMMFFYSTTEVKSGAAPTDRDFRIGGLVVNGTVKRADDSLLVSFDLTDSQTPVTVQYTGILPDLFREGQGIIAKGQLNGNGVFVAEEVLAKHDENYMPPEVADSIQKAQMAQTEMPAMPANHKN</sequence>
<feature type="binding site" description="covalent" evidence="10">
    <location>
        <position position="124"/>
    </location>
    <ligand>
        <name>heme</name>
        <dbReference type="ChEBI" id="CHEBI:30413"/>
    </ligand>
</feature>
<evidence type="ECO:0000256" key="8">
    <source>
        <dbReference type="ARBA" id="ARBA00023004"/>
    </source>
</evidence>
<dbReference type="NCBIfam" id="NF009731">
    <property type="entry name" value="PRK13254.1-5"/>
    <property type="match status" value="1"/>
</dbReference>
<keyword evidence="5 10" id="KW-0201">Cytochrome c-type biogenesis</keyword>
<gene>
    <name evidence="10 11" type="primary">ccmE</name>
    <name evidence="10" type="synonym">cycJ</name>
    <name evidence="11" type="ORF">J3998_05380</name>
</gene>
<dbReference type="HAMAP" id="MF_01959">
    <property type="entry name" value="CcmE"/>
    <property type="match status" value="1"/>
</dbReference>
<keyword evidence="3 10" id="KW-0812">Transmembrane</keyword>
<dbReference type="RefSeq" id="WP_208148444.1">
    <property type="nucleotide sequence ID" value="NZ_JAGETV010000006.1"/>
</dbReference>
<keyword evidence="10" id="KW-1003">Cell membrane</keyword>
<evidence type="ECO:0000256" key="2">
    <source>
        <dbReference type="ARBA" id="ARBA00022617"/>
    </source>
</evidence>
<dbReference type="InterPro" id="IPR004329">
    <property type="entry name" value="CcmE"/>
</dbReference>
<feature type="binding site" description="axial binding residue" evidence="10">
    <location>
        <position position="128"/>
    </location>
    <ligand>
        <name>heme</name>
        <dbReference type="ChEBI" id="CHEBI:30413"/>
    </ligand>
    <ligandPart>
        <name>Fe</name>
        <dbReference type="ChEBI" id="CHEBI:18248"/>
    </ligandPart>
</feature>
<dbReference type="SUPFAM" id="SSF82093">
    <property type="entry name" value="Heme chaperone CcmE"/>
    <property type="match status" value="1"/>
</dbReference>
<dbReference type="PANTHER" id="PTHR34128:SF2">
    <property type="entry name" value="CYTOCHROME C-TYPE BIOGENESIS PROTEIN CCME HOMOLOG, MITOCHONDRIAL"/>
    <property type="match status" value="1"/>
</dbReference>
<keyword evidence="7 10" id="KW-1133">Transmembrane helix</keyword>
<evidence type="ECO:0000256" key="9">
    <source>
        <dbReference type="ARBA" id="ARBA00023136"/>
    </source>
</evidence>
<name>A0ABS3Q3U1_9GAMM</name>
<keyword evidence="2 10" id="KW-0349">Heme</keyword>
<proteinExistence type="inferred from homology"/>
<evidence type="ECO:0000256" key="7">
    <source>
        <dbReference type="ARBA" id="ARBA00022989"/>
    </source>
</evidence>
<dbReference type="Proteomes" id="UP000664835">
    <property type="component" value="Unassembled WGS sequence"/>
</dbReference>
<organism evidence="11 12">
    <name type="scientific">Thiomicrorhabdus marina</name>
    <dbReference type="NCBI Taxonomy" id="2818442"/>
    <lineage>
        <taxon>Bacteria</taxon>
        <taxon>Pseudomonadati</taxon>
        <taxon>Pseudomonadota</taxon>
        <taxon>Gammaproteobacteria</taxon>
        <taxon>Thiotrichales</taxon>
        <taxon>Piscirickettsiaceae</taxon>
        <taxon>Thiomicrorhabdus</taxon>
    </lineage>
</organism>
<accession>A0ABS3Q3U1</accession>
<dbReference type="NCBIfam" id="NF009727">
    <property type="entry name" value="PRK13254.1-1"/>
    <property type="match status" value="1"/>
</dbReference>
<protein>
    <recommendedName>
        <fullName evidence="10">Cytochrome c-type biogenesis protein CcmE</fullName>
    </recommendedName>
    <alternativeName>
        <fullName evidence="10">Cytochrome c maturation protein E</fullName>
    </alternativeName>
    <alternativeName>
        <fullName evidence="10">Heme chaperone CcmE</fullName>
    </alternativeName>
</protein>
<feature type="topological domain" description="Extracellular" evidence="10">
    <location>
        <begin position="30"/>
        <end position="156"/>
    </location>
</feature>
<evidence type="ECO:0000256" key="1">
    <source>
        <dbReference type="ARBA" id="ARBA00004370"/>
    </source>
</evidence>
<keyword evidence="8 10" id="KW-0408">Iron</keyword>
<dbReference type="Gene3D" id="2.40.50.140">
    <property type="entry name" value="Nucleic acid-binding proteins"/>
    <property type="match status" value="1"/>
</dbReference>
<comment type="function">
    <text evidence="10">Heme chaperone required for the biogenesis of c-type cytochromes. Transiently binds heme delivered by CcmC and transfers the heme to apo-cytochromes in a process facilitated by CcmF and CcmH.</text>
</comment>
<evidence type="ECO:0000256" key="10">
    <source>
        <dbReference type="HAMAP-Rule" id="MF_01959"/>
    </source>
</evidence>
<keyword evidence="4 10" id="KW-0479">Metal-binding</keyword>
<reference evidence="11 12" key="1">
    <citation type="submission" date="2021-03" db="EMBL/GenBank/DDBJ databases">
        <title>Thiomicrorhabdus sp.nov.,novel sulfur-oxidizing bacteria isolated from coastal sediment.</title>
        <authorList>
            <person name="Liu X."/>
        </authorList>
    </citation>
    <scope>NUCLEOTIDE SEQUENCE [LARGE SCALE GENOMIC DNA]</scope>
    <source>
        <strain evidence="11 12">6S2-11</strain>
    </source>
</reference>
<keyword evidence="6 10" id="KW-0735">Signal-anchor</keyword>
<comment type="caution">
    <text evidence="11">The sequence shown here is derived from an EMBL/GenBank/DDBJ whole genome shotgun (WGS) entry which is preliminary data.</text>
</comment>
<keyword evidence="9 10" id="KW-0472">Membrane</keyword>
<evidence type="ECO:0000256" key="5">
    <source>
        <dbReference type="ARBA" id="ARBA00022748"/>
    </source>
</evidence>
<feature type="topological domain" description="Cytoplasmic" evidence="10">
    <location>
        <begin position="1"/>
        <end position="8"/>
    </location>
</feature>
<evidence type="ECO:0000313" key="12">
    <source>
        <dbReference type="Proteomes" id="UP000664835"/>
    </source>
</evidence>
<comment type="similarity">
    <text evidence="10">Belongs to the CcmE/CycJ family.</text>
</comment>
<evidence type="ECO:0000313" key="11">
    <source>
        <dbReference type="EMBL" id="MBO1927002.1"/>
    </source>
</evidence>
<evidence type="ECO:0000256" key="3">
    <source>
        <dbReference type="ARBA" id="ARBA00022692"/>
    </source>
</evidence>
<dbReference type="Pfam" id="PF03100">
    <property type="entry name" value="CcmE"/>
    <property type="match status" value="1"/>
</dbReference>
<dbReference type="EMBL" id="JAGETV010000006">
    <property type="protein sequence ID" value="MBO1927002.1"/>
    <property type="molecule type" value="Genomic_DNA"/>
</dbReference>
<evidence type="ECO:0000256" key="4">
    <source>
        <dbReference type="ARBA" id="ARBA00022723"/>
    </source>
</evidence>
<evidence type="ECO:0000256" key="6">
    <source>
        <dbReference type="ARBA" id="ARBA00022968"/>
    </source>
</evidence>
<dbReference type="InterPro" id="IPR012340">
    <property type="entry name" value="NA-bd_OB-fold"/>
</dbReference>
<dbReference type="NCBIfam" id="NF009729">
    <property type="entry name" value="PRK13254.1-3"/>
    <property type="match status" value="1"/>
</dbReference>
<comment type="subcellular location">
    <subcellularLocation>
        <location evidence="10">Cell membrane</location>
        <topology evidence="10">Single-pass type II membrane protein</topology>
    </subcellularLocation>
    <subcellularLocation>
        <location evidence="1">Membrane</location>
    </subcellularLocation>
</comment>
<keyword evidence="12" id="KW-1185">Reference proteome</keyword>
<dbReference type="PANTHER" id="PTHR34128">
    <property type="entry name" value="CYTOCHROME C-TYPE BIOGENESIS PROTEIN CCME HOMOLOG, MITOCHONDRIAL"/>
    <property type="match status" value="1"/>
</dbReference>